<proteinExistence type="predicted"/>
<reference evidence="1 2" key="1">
    <citation type="journal article" date="2016" name="Mol. Biol. Evol.">
        <title>Comparative Genomics of Early-Diverging Mushroom-Forming Fungi Provides Insights into the Origins of Lignocellulose Decay Capabilities.</title>
        <authorList>
            <person name="Nagy L.G."/>
            <person name="Riley R."/>
            <person name="Tritt A."/>
            <person name="Adam C."/>
            <person name="Daum C."/>
            <person name="Floudas D."/>
            <person name="Sun H."/>
            <person name="Yadav J.S."/>
            <person name="Pangilinan J."/>
            <person name="Larsson K.H."/>
            <person name="Matsuura K."/>
            <person name="Barry K."/>
            <person name="Labutti K."/>
            <person name="Kuo R."/>
            <person name="Ohm R.A."/>
            <person name="Bhattacharya S.S."/>
            <person name="Shirouzu T."/>
            <person name="Yoshinaga Y."/>
            <person name="Martin F.M."/>
            <person name="Grigoriev I.V."/>
            <person name="Hibbett D.S."/>
        </authorList>
    </citation>
    <scope>NUCLEOTIDE SEQUENCE [LARGE SCALE GENOMIC DNA]</scope>
    <source>
        <strain evidence="1 2">93-53</strain>
    </source>
</reference>
<evidence type="ECO:0000313" key="1">
    <source>
        <dbReference type="EMBL" id="KZT08110.1"/>
    </source>
</evidence>
<dbReference type="AlphaFoldDB" id="A0A165F0L4"/>
<evidence type="ECO:0000313" key="2">
    <source>
        <dbReference type="Proteomes" id="UP000076871"/>
    </source>
</evidence>
<keyword evidence="2" id="KW-1185">Reference proteome</keyword>
<dbReference type="OrthoDB" id="424974at2759"/>
<accession>A0A165F0L4</accession>
<dbReference type="Proteomes" id="UP000076871">
    <property type="component" value="Unassembled WGS sequence"/>
</dbReference>
<dbReference type="EMBL" id="KV427616">
    <property type="protein sequence ID" value="KZT08110.1"/>
    <property type="molecule type" value="Genomic_DNA"/>
</dbReference>
<dbReference type="RefSeq" id="XP_040765850.1">
    <property type="nucleotide sequence ID" value="XM_040906937.1"/>
</dbReference>
<name>A0A165F0L4_9APHY</name>
<sequence length="446" mass="49999">MARRTSQRPLGLMSRVIGHLLLEFALHDSSSSICRPCSRPFEYRGASQLRSSPWGPAASHLQVMGPSVPRQCSMARFSSSASRDGLDLRHEVKPLDSDPPPSLSASRILVSALFRVNWFKTPRPCMEMFRGWVQMLPASVGVHVEEYQGRSWKLKANRHDDRLILENTERLHRGTTDISNLRYRTRAALLHSAANMWRRDGTETKGGEDAQQDEGEELQYVHAFRMLIVCDYDAATFYGRSAGWEVHFLSLQDEKHVPIVPRLPTTNATHCLTRSRKWRRHSPARRPTKKAPKFFGAFTRRQIVEDFLALFYEEAARLRDAGENIDDALTTSSEAFNLLKAAPASSSSRYYGELPAPPRNVESVLKRPPSLATADEISVKIIWALMGLSSKLAQGIATERIESSPCRGAEAACTLLGAVHHGPLAGSRHWSTSNTFITLRQRRASS</sequence>
<organism evidence="1 2">
    <name type="scientific">Laetiporus sulphureus 93-53</name>
    <dbReference type="NCBI Taxonomy" id="1314785"/>
    <lineage>
        <taxon>Eukaryota</taxon>
        <taxon>Fungi</taxon>
        <taxon>Dikarya</taxon>
        <taxon>Basidiomycota</taxon>
        <taxon>Agaricomycotina</taxon>
        <taxon>Agaricomycetes</taxon>
        <taxon>Polyporales</taxon>
        <taxon>Laetiporus</taxon>
    </lineage>
</organism>
<dbReference type="InParanoid" id="A0A165F0L4"/>
<protein>
    <submittedName>
        <fullName evidence="1">Uncharacterized protein</fullName>
    </submittedName>
</protein>
<dbReference type="GeneID" id="63823966"/>
<gene>
    <name evidence="1" type="ORF">LAESUDRAFT_713048</name>
</gene>